<feature type="region of interest" description="Disordered" evidence="17">
    <location>
        <begin position="535"/>
        <end position="561"/>
    </location>
</feature>
<keyword evidence="11" id="KW-1133">Transmembrane helix</keyword>
<dbReference type="CDD" id="cd17546">
    <property type="entry name" value="REC_hyHK_CKI1_RcsC-like"/>
    <property type="match status" value="1"/>
</dbReference>
<dbReference type="Gene3D" id="3.30.565.10">
    <property type="entry name" value="Histidine kinase-like ATPase, C-terminal domain"/>
    <property type="match status" value="1"/>
</dbReference>
<feature type="modified residue" description="4-aspartylphosphate" evidence="15">
    <location>
        <position position="62"/>
    </location>
</feature>
<evidence type="ECO:0000256" key="14">
    <source>
        <dbReference type="ARBA" id="ARBA00023306"/>
    </source>
</evidence>
<evidence type="ECO:0000259" key="19">
    <source>
        <dbReference type="PROSITE" id="PS50110"/>
    </source>
</evidence>
<keyword evidence="12" id="KW-0902">Two-component regulatory system</keyword>
<dbReference type="AlphaFoldDB" id="A0A0K1QAT4"/>
<dbReference type="PANTHER" id="PTHR45339:SF1">
    <property type="entry name" value="HYBRID SIGNAL TRANSDUCTION HISTIDINE KINASE J"/>
    <property type="match status" value="1"/>
</dbReference>
<dbReference type="OrthoDB" id="9758705at2"/>
<feature type="coiled-coil region" evidence="16">
    <location>
        <begin position="130"/>
        <end position="157"/>
    </location>
</feature>
<evidence type="ECO:0000256" key="10">
    <source>
        <dbReference type="ARBA" id="ARBA00022840"/>
    </source>
</evidence>
<evidence type="ECO:0000256" key="16">
    <source>
        <dbReference type="SAM" id="Coils"/>
    </source>
</evidence>
<accession>A0A0K1QAT4</accession>
<dbReference type="FunFam" id="1.10.287.130:FF:000038">
    <property type="entry name" value="Sensory transduction histidine kinase"/>
    <property type="match status" value="1"/>
</dbReference>
<dbReference type="InterPro" id="IPR036641">
    <property type="entry name" value="HPT_dom_sf"/>
</dbReference>
<keyword evidence="10" id="KW-0067">ATP-binding</keyword>
<keyword evidence="9" id="KW-0418">Kinase</keyword>
<dbReference type="Pfam" id="PF00072">
    <property type="entry name" value="Response_reg"/>
    <property type="match status" value="2"/>
</dbReference>
<dbReference type="SUPFAM" id="SSF47226">
    <property type="entry name" value="Histidine-containing phosphotransfer domain, HPT domain"/>
    <property type="match status" value="1"/>
</dbReference>
<dbReference type="STRING" id="1391654.AKJ09_09506"/>
<gene>
    <name evidence="20" type="ORF">AKJ09_09506</name>
</gene>
<evidence type="ECO:0000256" key="3">
    <source>
        <dbReference type="ARBA" id="ARBA00012438"/>
    </source>
</evidence>
<dbReference type="KEGG" id="llu:AKJ09_09506"/>
<proteinExistence type="predicted"/>
<dbReference type="Pfam" id="PF02518">
    <property type="entry name" value="HATPase_c"/>
    <property type="match status" value="1"/>
</dbReference>
<evidence type="ECO:0000256" key="17">
    <source>
        <dbReference type="SAM" id="MobiDB-lite"/>
    </source>
</evidence>
<dbReference type="EC" id="2.7.13.3" evidence="3"/>
<dbReference type="PANTHER" id="PTHR45339">
    <property type="entry name" value="HYBRID SIGNAL TRANSDUCTION HISTIDINE KINASE J"/>
    <property type="match status" value="1"/>
</dbReference>
<comment type="subcellular location">
    <subcellularLocation>
        <location evidence="2">Cell membrane</location>
        <topology evidence="2">Multi-pass membrane protein</topology>
    </subcellularLocation>
</comment>
<dbReference type="SUPFAM" id="SSF52172">
    <property type="entry name" value="CheY-like"/>
    <property type="match status" value="2"/>
</dbReference>
<evidence type="ECO:0000256" key="7">
    <source>
        <dbReference type="ARBA" id="ARBA00022692"/>
    </source>
</evidence>
<dbReference type="CDD" id="cd16922">
    <property type="entry name" value="HATPase_EvgS-ArcB-TorS-like"/>
    <property type="match status" value="1"/>
</dbReference>
<evidence type="ECO:0000256" key="4">
    <source>
        <dbReference type="ARBA" id="ARBA00022475"/>
    </source>
</evidence>
<dbReference type="EMBL" id="CP012333">
    <property type="protein sequence ID" value="AKV02843.1"/>
    <property type="molecule type" value="Genomic_DNA"/>
</dbReference>
<dbReference type="SMART" id="SM00388">
    <property type="entry name" value="HisKA"/>
    <property type="match status" value="1"/>
</dbReference>
<dbReference type="PRINTS" id="PR00344">
    <property type="entry name" value="BCTRLSENSOR"/>
</dbReference>
<dbReference type="GO" id="GO:0005886">
    <property type="term" value="C:plasma membrane"/>
    <property type="evidence" value="ECO:0007669"/>
    <property type="project" value="UniProtKB-SubCell"/>
</dbReference>
<keyword evidence="16" id="KW-0175">Coiled coil</keyword>
<dbReference type="GO" id="GO:0000155">
    <property type="term" value="F:phosphorelay sensor kinase activity"/>
    <property type="evidence" value="ECO:0007669"/>
    <property type="project" value="InterPro"/>
</dbReference>
<protein>
    <recommendedName>
        <fullName evidence="3">histidine kinase</fullName>
        <ecNumber evidence="3">2.7.13.3</ecNumber>
    </recommendedName>
</protein>
<dbReference type="InterPro" id="IPR003661">
    <property type="entry name" value="HisK_dim/P_dom"/>
</dbReference>
<evidence type="ECO:0000256" key="5">
    <source>
        <dbReference type="ARBA" id="ARBA00022553"/>
    </source>
</evidence>
<dbReference type="GO" id="GO:0005524">
    <property type="term" value="F:ATP binding"/>
    <property type="evidence" value="ECO:0007669"/>
    <property type="project" value="UniProtKB-KW"/>
</dbReference>
<organism evidence="20 21">
    <name type="scientific">Labilithrix luteola</name>
    <dbReference type="NCBI Taxonomy" id="1391654"/>
    <lineage>
        <taxon>Bacteria</taxon>
        <taxon>Pseudomonadati</taxon>
        <taxon>Myxococcota</taxon>
        <taxon>Polyangia</taxon>
        <taxon>Polyangiales</taxon>
        <taxon>Labilitrichaceae</taxon>
        <taxon>Labilithrix</taxon>
    </lineage>
</organism>
<dbReference type="SMART" id="SM00387">
    <property type="entry name" value="HATPase_c"/>
    <property type="match status" value="1"/>
</dbReference>
<reference evidence="20 21" key="1">
    <citation type="submission" date="2015-08" db="EMBL/GenBank/DDBJ databases">
        <authorList>
            <person name="Babu N.S."/>
            <person name="Beckwith C.J."/>
            <person name="Beseler K.G."/>
            <person name="Brison A."/>
            <person name="Carone J.V."/>
            <person name="Caskin T.P."/>
            <person name="Diamond M."/>
            <person name="Durham M.E."/>
            <person name="Foxe J.M."/>
            <person name="Go M."/>
            <person name="Henderson B.A."/>
            <person name="Jones I.B."/>
            <person name="McGettigan J.A."/>
            <person name="Micheletti S.J."/>
            <person name="Nasrallah M.E."/>
            <person name="Ortiz D."/>
            <person name="Piller C.R."/>
            <person name="Privatt S.R."/>
            <person name="Schneider S.L."/>
            <person name="Sharp S."/>
            <person name="Smith T.C."/>
            <person name="Stanton J.D."/>
            <person name="Ullery H.E."/>
            <person name="Wilson R.J."/>
            <person name="Serrano M.G."/>
            <person name="Buck G."/>
            <person name="Lee V."/>
            <person name="Wang Y."/>
            <person name="Carvalho R."/>
            <person name="Voegtly L."/>
            <person name="Shi R."/>
            <person name="Duckworth R."/>
            <person name="Johnson A."/>
            <person name="Loviza R."/>
            <person name="Walstead R."/>
            <person name="Shah Z."/>
            <person name="Kiflezghi M."/>
            <person name="Wade K."/>
            <person name="Ball S.L."/>
            <person name="Bradley K.W."/>
            <person name="Asai D.J."/>
            <person name="Bowman C.A."/>
            <person name="Russell D.A."/>
            <person name="Pope W.H."/>
            <person name="Jacobs-Sera D."/>
            <person name="Hendrix R.W."/>
            <person name="Hatfull G.F."/>
        </authorList>
    </citation>
    <scope>NUCLEOTIDE SEQUENCE [LARGE SCALE GENOMIC DNA]</scope>
    <source>
        <strain evidence="20 21">DSM 27648</strain>
    </source>
</reference>
<dbReference type="InterPro" id="IPR003594">
    <property type="entry name" value="HATPase_dom"/>
</dbReference>
<feature type="domain" description="Response regulatory" evidence="19">
    <location>
        <begin position="10"/>
        <end position="127"/>
    </location>
</feature>
<keyword evidence="6" id="KW-0808">Transferase</keyword>
<feature type="modified residue" description="4-aspartylphosphate" evidence="15">
    <location>
        <position position="451"/>
    </location>
</feature>
<name>A0A0K1QAT4_9BACT</name>
<evidence type="ECO:0000256" key="1">
    <source>
        <dbReference type="ARBA" id="ARBA00000085"/>
    </source>
</evidence>
<dbReference type="Gene3D" id="3.40.50.2300">
    <property type="match status" value="2"/>
</dbReference>
<evidence type="ECO:0000256" key="6">
    <source>
        <dbReference type="ARBA" id="ARBA00022679"/>
    </source>
</evidence>
<dbReference type="Proteomes" id="UP000064967">
    <property type="component" value="Chromosome"/>
</dbReference>
<evidence type="ECO:0000256" key="9">
    <source>
        <dbReference type="ARBA" id="ARBA00022777"/>
    </source>
</evidence>
<keyword evidence="13" id="KW-0472">Membrane</keyword>
<dbReference type="SMART" id="SM00448">
    <property type="entry name" value="REC"/>
    <property type="match status" value="2"/>
</dbReference>
<dbReference type="Pfam" id="PF00512">
    <property type="entry name" value="HisKA"/>
    <property type="match status" value="1"/>
</dbReference>
<dbReference type="PROSITE" id="PS50110">
    <property type="entry name" value="RESPONSE_REGULATORY"/>
    <property type="match status" value="2"/>
</dbReference>
<evidence type="ECO:0000313" key="20">
    <source>
        <dbReference type="EMBL" id="AKV02843.1"/>
    </source>
</evidence>
<keyword evidence="4" id="KW-1003">Cell membrane</keyword>
<evidence type="ECO:0000256" key="15">
    <source>
        <dbReference type="PROSITE-ProRule" id="PRU00169"/>
    </source>
</evidence>
<dbReference type="SUPFAM" id="SSF47384">
    <property type="entry name" value="Homodimeric domain of signal transducing histidine kinase"/>
    <property type="match status" value="1"/>
</dbReference>
<dbReference type="InterPro" id="IPR005467">
    <property type="entry name" value="His_kinase_dom"/>
</dbReference>
<keyword evidence="21" id="KW-1185">Reference proteome</keyword>
<keyword evidence="8" id="KW-0547">Nucleotide-binding</keyword>
<evidence type="ECO:0000256" key="13">
    <source>
        <dbReference type="ARBA" id="ARBA00023136"/>
    </source>
</evidence>
<evidence type="ECO:0000256" key="2">
    <source>
        <dbReference type="ARBA" id="ARBA00004651"/>
    </source>
</evidence>
<dbReference type="Gene3D" id="1.20.120.160">
    <property type="entry name" value="HPT domain"/>
    <property type="match status" value="1"/>
</dbReference>
<sequence length="674" mass="74739">MQEVLVKVLTVLLIEDDDADARMIREMLRRLPKRTFEIVHVTTMAAAPPHLTGGHIDAVLLDLSLPDSNGLESLEEIHELAPDKPLIVLTGNDDEEVGLRAVNTHAQDYLIKWHFTEHLLSRSIRYAVERQRINRDLEEAKNLAEAASRSKSEFLANVSHEIRTPMNAILGMADLLSETTLDDEQTKFVTRLRHAGDHLLALIDDLLDLAKIEAYRIKLANVPFDLHKLLDNTLGFLTVRAQARNIELRLRKSGDLPPALVGDPHRLRQVLVNLIGNAIKFTEEGYVEVVVERDPESIEPGALKFSVTDTGIGIAPDKLDLVFGRFAQLDASITRVRGGVGLGLAIARPLVERMHGRMQVVSTLGNGSTFWFTARFKPARTLPPDHAKPRLVPPPREQRPLRILLAEDAEDNQAVIESYLRNSPHTLEFAGDGASAFEMFASSSYDIVLMDVHMPIMDGLTSTRKMRVWEMERGLERAPILALTADAMSESLDRCLEAGCTDFLTKPIRKDVLLDALHRHSPAIPSSSSRPVLVAAKPVTPPPPSSTRQIARPALRPEPTRANGDEAKIVVRVDRDLYPMMPQFIRNRLNDVQKIRDALEASGKEDFDTIWTLGHNMKGSSAGYELAFAGELGGELATAAKKRDRDAIARIAADLATYLGRVHVVCTEGLDDSL</sequence>
<dbReference type="CDD" id="cd00156">
    <property type="entry name" value="REC"/>
    <property type="match status" value="1"/>
</dbReference>
<dbReference type="SUPFAM" id="SSF55874">
    <property type="entry name" value="ATPase domain of HSP90 chaperone/DNA topoisomerase II/histidine kinase"/>
    <property type="match status" value="1"/>
</dbReference>
<feature type="domain" description="Histidine kinase" evidence="18">
    <location>
        <begin position="157"/>
        <end position="378"/>
    </location>
</feature>
<evidence type="ECO:0000259" key="18">
    <source>
        <dbReference type="PROSITE" id="PS50109"/>
    </source>
</evidence>
<dbReference type="FunFam" id="3.30.565.10:FF:000010">
    <property type="entry name" value="Sensor histidine kinase RcsC"/>
    <property type="match status" value="1"/>
</dbReference>
<keyword evidence="14" id="KW-0131">Cell cycle</keyword>
<dbReference type="Gene3D" id="1.10.287.130">
    <property type="match status" value="1"/>
</dbReference>
<evidence type="ECO:0000256" key="12">
    <source>
        <dbReference type="ARBA" id="ARBA00023012"/>
    </source>
</evidence>
<evidence type="ECO:0000256" key="11">
    <source>
        <dbReference type="ARBA" id="ARBA00022989"/>
    </source>
</evidence>
<dbReference type="InterPro" id="IPR036097">
    <property type="entry name" value="HisK_dim/P_sf"/>
</dbReference>
<dbReference type="PROSITE" id="PS50109">
    <property type="entry name" value="HIS_KIN"/>
    <property type="match status" value="1"/>
</dbReference>
<dbReference type="InterPro" id="IPR011006">
    <property type="entry name" value="CheY-like_superfamily"/>
</dbReference>
<keyword evidence="7" id="KW-0812">Transmembrane</keyword>
<dbReference type="CDD" id="cd00082">
    <property type="entry name" value="HisKA"/>
    <property type="match status" value="1"/>
</dbReference>
<feature type="domain" description="Response regulatory" evidence="19">
    <location>
        <begin position="402"/>
        <end position="521"/>
    </location>
</feature>
<evidence type="ECO:0000256" key="8">
    <source>
        <dbReference type="ARBA" id="ARBA00022741"/>
    </source>
</evidence>
<dbReference type="InterPro" id="IPR001789">
    <property type="entry name" value="Sig_transdc_resp-reg_receiver"/>
</dbReference>
<evidence type="ECO:0000313" key="21">
    <source>
        <dbReference type="Proteomes" id="UP000064967"/>
    </source>
</evidence>
<keyword evidence="5 15" id="KW-0597">Phosphoprotein</keyword>
<dbReference type="InterPro" id="IPR036890">
    <property type="entry name" value="HATPase_C_sf"/>
</dbReference>
<dbReference type="InterPro" id="IPR004358">
    <property type="entry name" value="Sig_transdc_His_kin-like_C"/>
</dbReference>
<comment type="catalytic activity">
    <reaction evidence="1">
        <text>ATP + protein L-histidine = ADP + protein N-phospho-L-histidine.</text>
        <dbReference type="EC" id="2.7.13.3"/>
    </reaction>
</comment>